<dbReference type="Proteomes" id="UP000004995">
    <property type="component" value="Unassembled WGS sequence"/>
</dbReference>
<evidence type="ECO:0000313" key="2">
    <source>
        <dbReference type="Proteomes" id="UP000004995"/>
    </source>
</evidence>
<keyword evidence="2" id="KW-1185">Reference proteome</keyword>
<dbReference type="AlphaFoldDB" id="K4AHA7"/>
<dbReference type="EMBL" id="AGNK02005356">
    <property type="status" value="NOT_ANNOTATED_CDS"/>
    <property type="molecule type" value="Genomic_DNA"/>
</dbReference>
<sequence>MSFSCACPIVYREGRNLEEIETASCVFHPHSGGYGRAVLSLTARGRQPREMICDLDWGWGNCEEASPRQVGNQSTTGGWSALLCFEV</sequence>
<reference evidence="2" key="1">
    <citation type="journal article" date="2012" name="Nat. Biotechnol.">
        <title>Reference genome sequence of the model plant Setaria.</title>
        <authorList>
            <person name="Bennetzen J.L."/>
            <person name="Schmutz J."/>
            <person name="Wang H."/>
            <person name="Percifield R."/>
            <person name="Hawkins J."/>
            <person name="Pontaroli A.C."/>
            <person name="Estep M."/>
            <person name="Feng L."/>
            <person name="Vaughn J.N."/>
            <person name="Grimwood J."/>
            <person name="Jenkins J."/>
            <person name="Barry K."/>
            <person name="Lindquist E."/>
            <person name="Hellsten U."/>
            <person name="Deshpande S."/>
            <person name="Wang X."/>
            <person name="Wu X."/>
            <person name="Mitros T."/>
            <person name="Triplett J."/>
            <person name="Yang X."/>
            <person name="Ye C.Y."/>
            <person name="Mauro-Herrera M."/>
            <person name="Wang L."/>
            <person name="Li P."/>
            <person name="Sharma M."/>
            <person name="Sharma R."/>
            <person name="Ronald P.C."/>
            <person name="Panaud O."/>
            <person name="Kellogg E.A."/>
            <person name="Brutnell T.P."/>
            <person name="Doust A.N."/>
            <person name="Tuskan G.A."/>
            <person name="Rokhsar D."/>
            <person name="Devos K.M."/>
        </authorList>
    </citation>
    <scope>NUCLEOTIDE SEQUENCE [LARGE SCALE GENOMIC DNA]</scope>
    <source>
        <strain evidence="2">cv. Yugu1</strain>
    </source>
</reference>
<protein>
    <submittedName>
        <fullName evidence="1">Uncharacterized protein</fullName>
    </submittedName>
</protein>
<accession>K4AHA7</accession>
<dbReference type="HOGENOM" id="CLU_2487680_0_0_1"/>
<reference evidence="1" key="2">
    <citation type="submission" date="2018-08" db="UniProtKB">
        <authorList>
            <consortium name="EnsemblPlants"/>
        </authorList>
    </citation>
    <scope>IDENTIFICATION</scope>
    <source>
        <strain evidence="1">Yugu1</strain>
    </source>
</reference>
<dbReference type="Gramene" id="KQK86953">
    <property type="protein sequence ID" value="KQK86953"/>
    <property type="gene ID" value="SETIT_038264mg"/>
</dbReference>
<dbReference type="EnsemblPlants" id="KQK86953">
    <property type="protein sequence ID" value="KQK86953"/>
    <property type="gene ID" value="SETIT_038264mg"/>
</dbReference>
<dbReference type="InParanoid" id="K4AHA7"/>
<organism evidence="1 2">
    <name type="scientific">Setaria italica</name>
    <name type="common">Foxtail millet</name>
    <name type="synonym">Panicum italicum</name>
    <dbReference type="NCBI Taxonomy" id="4555"/>
    <lineage>
        <taxon>Eukaryota</taxon>
        <taxon>Viridiplantae</taxon>
        <taxon>Streptophyta</taxon>
        <taxon>Embryophyta</taxon>
        <taxon>Tracheophyta</taxon>
        <taxon>Spermatophyta</taxon>
        <taxon>Magnoliopsida</taxon>
        <taxon>Liliopsida</taxon>
        <taxon>Poales</taxon>
        <taxon>Poaceae</taxon>
        <taxon>PACMAD clade</taxon>
        <taxon>Panicoideae</taxon>
        <taxon>Panicodae</taxon>
        <taxon>Paniceae</taxon>
        <taxon>Cenchrinae</taxon>
        <taxon>Setaria</taxon>
    </lineage>
</organism>
<proteinExistence type="predicted"/>
<name>K4AHA7_SETIT</name>
<evidence type="ECO:0000313" key="1">
    <source>
        <dbReference type="EnsemblPlants" id="KQK86953"/>
    </source>
</evidence>